<evidence type="ECO:0000313" key="1">
    <source>
        <dbReference type="EMBL" id="MDZ5758046.1"/>
    </source>
</evidence>
<comment type="caution">
    <text evidence="1">The sequence shown here is derived from an EMBL/GenBank/DDBJ whole genome shotgun (WGS) entry which is preliminary data.</text>
</comment>
<accession>A0AAW9K464</accession>
<protein>
    <recommendedName>
        <fullName evidence="3">Phage protein Gp138 N-terminal domain-containing protein</fullName>
    </recommendedName>
</protein>
<reference evidence="1" key="1">
    <citation type="submission" date="2023-08" db="EMBL/GenBank/DDBJ databases">
        <title>Genomic characterization of piscicolin 126 produced by Carnobacterium maltaromaticum CM22 strain isolated from salmon (Salmo salar).</title>
        <authorList>
            <person name="Gonzalez-Gragera E."/>
            <person name="Garcia-Lopez J.D."/>
            <person name="Teso-Perez C."/>
            <person name="Gimenez-Hernandez I."/>
            <person name="Peralta-Sanchez J.M."/>
            <person name="Valdivia E."/>
            <person name="Montalban-Lopez M."/>
            <person name="Martin-Platero A.M."/>
            <person name="Banos A."/>
            <person name="Martinez-Bueno M."/>
        </authorList>
    </citation>
    <scope>NUCLEOTIDE SEQUENCE</scope>
    <source>
        <strain evidence="1">CM22</strain>
    </source>
</reference>
<gene>
    <name evidence="1" type="ORF">RAK27_05185</name>
</gene>
<dbReference type="Proteomes" id="UP001290462">
    <property type="component" value="Unassembled WGS sequence"/>
</dbReference>
<organism evidence="1 2">
    <name type="scientific">Carnobacterium maltaromaticum</name>
    <name type="common">Carnobacterium piscicola</name>
    <dbReference type="NCBI Taxonomy" id="2751"/>
    <lineage>
        <taxon>Bacteria</taxon>
        <taxon>Bacillati</taxon>
        <taxon>Bacillota</taxon>
        <taxon>Bacilli</taxon>
        <taxon>Lactobacillales</taxon>
        <taxon>Carnobacteriaceae</taxon>
        <taxon>Carnobacterium</taxon>
    </lineage>
</organism>
<dbReference type="AlphaFoldDB" id="A0AAW9K464"/>
<evidence type="ECO:0000313" key="2">
    <source>
        <dbReference type="Proteomes" id="UP001290462"/>
    </source>
</evidence>
<name>A0AAW9K464_CARML</name>
<evidence type="ECO:0008006" key="3">
    <source>
        <dbReference type="Google" id="ProtNLM"/>
    </source>
</evidence>
<dbReference type="EMBL" id="JAVBVO010000003">
    <property type="protein sequence ID" value="MDZ5758046.1"/>
    <property type="molecule type" value="Genomic_DNA"/>
</dbReference>
<dbReference type="Gene3D" id="2.40.50.230">
    <property type="entry name" value="Gp5 N-terminal domain"/>
    <property type="match status" value="1"/>
</dbReference>
<dbReference type="RefSeq" id="WP_322808626.1">
    <property type="nucleotide sequence ID" value="NZ_JAVBVO010000003.1"/>
</dbReference>
<dbReference type="InterPro" id="IPR037026">
    <property type="entry name" value="Vgr_OB-fold_dom_sf"/>
</dbReference>
<proteinExistence type="predicted"/>
<sequence length="112" mass="12017">MSNASMFFGEFKRNILQSINTCSLGRVVSVSGNKASIQPLFMQKTESGELLKQTIISDVPITKHCIDDTVVGSTVVYVAAQRSIANLNGSNFIDPAAHTIMSDNDAIILGVL</sequence>